<dbReference type="Gene3D" id="3.20.20.80">
    <property type="entry name" value="Glycosidases"/>
    <property type="match status" value="1"/>
</dbReference>
<dbReference type="InterPro" id="IPR024749">
    <property type="entry name" value="Collagen-bd_put"/>
</dbReference>
<evidence type="ECO:0000313" key="3">
    <source>
        <dbReference type="EMBL" id="KUF93788.1"/>
    </source>
</evidence>
<dbReference type="PANTHER" id="PTHR37836:SF2">
    <property type="entry name" value="DUF4038 DOMAIN-CONTAINING PROTEIN"/>
    <property type="match status" value="1"/>
</dbReference>
<evidence type="ECO:0000259" key="2">
    <source>
        <dbReference type="Pfam" id="PF13204"/>
    </source>
</evidence>
<dbReference type="InterPro" id="IPR017853">
    <property type="entry name" value="GH"/>
</dbReference>
<organism evidence="3 4">
    <name type="scientific">Phytophthora nicotianae</name>
    <name type="common">Potato buckeye rot agent</name>
    <name type="synonym">Phytophthora parasitica</name>
    <dbReference type="NCBI Taxonomy" id="4792"/>
    <lineage>
        <taxon>Eukaryota</taxon>
        <taxon>Sar</taxon>
        <taxon>Stramenopiles</taxon>
        <taxon>Oomycota</taxon>
        <taxon>Peronosporomycetes</taxon>
        <taxon>Peronosporales</taxon>
        <taxon>Peronosporaceae</taxon>
        <taxon>Phytophthora</taxon>
    </lineage>
</organism>
<protein>
    <submittedName>
        <fullName evidence="3">Serine/threonine-protein kinase</fullName>
    </submittedName>
</protein>
<comment type="caution">
    <text evidence="3">The sequence shown here is derived from an EMBL/GenBank/DDBJ whole genome shotgun (WGS) entry which is preliminary data.</text>
</comment>
<feature type="domain" description="Apiosidase-like catalytic" evidence="2">
    <location>
        <begin position="96"/>
        <end position="291"/>
    </location>
</feature>
<evidence type="ECO:0000313" key="4">
    <source>
        <dbReference type="Proteomes" id="UP000054636"/>
    </source>
</evidence>
<reference evidence="3 4" key="1">
    <citation type="submission" date="2015-11" db="EMBL/GenBank/DDBJ databases">
        <title>Genomes and virulence difference between two physiological races of Phytophthora nicotianae.</title>
        <authorList>
            <person name="Liu H."/>
            <person name="Ma X."/>
            <person name="Yu H."/>
            <person name="Fang D."/>
            <person name="Li Y."/>
            <person name="Wang X."/>
            <person name="Wang W."/>
            <person name="Dong Y."/>
            <person name="Xiao B."/>
        </authorList>
    </citation>
    <scope>NUCLEOTIDE SEQUENCE [LARGE SCALE GENOMIC DNA]</scope>
    <source>
        <strain evidence="4">race 1</strain>
    </source>
</reference>
<feature type="domain" description="Apiosidase-like catalytic" evidence="2">
    <location>
        <begin position="2"/>
        <end position="89"/>
    </location>
</feature>
<dbReference type="PANTHER" id="PTHR37836">
    <property type="entry name" value="LMO1036 PROTEIN"/>
    <property type="match status" value="1"/>
</dbReference>
<evidence type="ECO:0000259" key="1">
    <source>
        <dbReference type="Pfam" id="PF12904"/>
    </source>
</evidence>
<dbReference type="AlphaFoldDB" id="A0A0W8DC91"/>
<accession>A0A0W8DC91</accession>
<dbReference type="Proteomes" id="UP000054636">
    <property type="component" value="Unassembled WGS sequence"/>
</dbReference>
<dbReference type="InterPro" id="IPR025277">
    <property type="entry name" value="Apiosidase-like_cat_dom"/>
</dbReference>
<keyword evidence="3" id="KW-0418">Kinase</keyword>
<dbReference type="EMBL" id="LNFP01000354">
    <property type="protein sequence ID" value="KUF93788.1"/>
    <property type="molecule type" value="Genomic_DNA"/>
</dbReference>
<gene>
    <name evidence="3" type="ORF">AM588_10005552</name>
</gene>
<keyword evidence="3" id="KW-0808">Transferase</keyword>
<dbReference type="Pfam" id="PF12904">
    <property type="entry name" value="Collagen_bind_2"/>
    <property type="match status" value="1"/>
</dbReference>
<name>A0A0W8DC91_PHYNI</name>
<proteinExistence type="predicted"/>
<dbReference type="GO" id="GO:0016301">
    <property type="term" value="F:kinase activity"/>
    <property type="evidence" value="ECO:0007669"/>
    <property type="project" value="UniProtKB-KW"/>
</dbReference>
<sequence>MAWELFHRLSKTSIDFYLKTRAEQGYNVIQVAVTGCVNGTARTNFYNEMPFTNENPATPNETFFELVDWTVDLAASYGILIALVPTWGIMMTPIEDTTAVWSAMRAGLKEAERDLGYDSMILFHPTNSWIVKPEVTPLPYGHAMLPNEEDRVSVDWSRSTRSDVFTPIGGWDSTKNYENIVEMRDKFTGPVLDLENHYEGAHINFNAEKPMRNASHIRTGLSHAVYNGATGFAYGAQSVWQLYEPKSNLLEESLFYNPLLNQNESGSWREDIYFEGGMQAQYVTKLLRNLSTANLEQLEPAREILASPSNHTGKSVNTFEGTRYISILTSKARDHYFVYTGHGDSFSLQLDNGSGSRSGSATWFSPRDGQYYASFTVSVPEGGNDTRVDFTPPTTGSIDNDWLLVLEF</sequence>
<dbReference type="Pfam" id="PF13204">
    <property type="entry name" value="Apiosidase"/>
    <property type="match status" value="2"/>
</dbReference>
<feature type="domain" description="Putative collagen-binding" evidence="1">
    <location>
        <begin position="321"/>
        <end position="407"/>
    </location>
</feature>
<dbReference type="SUPFAM" id="SSF51445">
    <property type="entry name" value="(Trans)glycosidases"/>
    <property type="match status" value="1"/>
</dbReference>